<dbReference type="InterPro" id="IPR002295">
    <property type="entry name" value="N4/N6-MTase_EcoPI_Mod-like"/>
</dbReference>
<keyword evidence="3" id="KW-0808">Transferase</keyword>
<organism evidence="7 8">
    <name type="scientific">Saccharopolyspora gregorii</name>
    <dbReference type="NCBI Taxonomy" id="33914"/>
    <lineage>
        <taxon>Bacteria</taxon>
        <taxon>Bacillati</taxon>
        <taxon>Actinomycetota</taxon>
        <taxon>Actinomycetes</taxon>
        <taxon>Pseudonocardiales</taxon>
        <taxon>Pseudonocardiaceae</taxon>
        <taxon>Saccharopolyspora</taxon>
    </lineage>
</organism>
<dbReference type="Gene3D" id="3.40.50.150">
    <property type="entry name" value="Vaccinia Virus protein VP39"/>
    <property type="match status" value="1"/>
</dbReference>
<sequence>MEKLRMTSPDLTAANIDKIAELFPNVITETVEGEGEDKVVKRTIDFDALRQELSDHVVEGPQERYQLNWPGKREAAATANKLIDKTLRPVRGRSVDFDTTQNVVIDGDNLDALKLLQESYLGKVKLIYIDPPYNTGGDFIYDDDYVESVEDFERRSGIRDDEGGRLVANAESNGRFHSDWLSMMYPRLKLARNLLREDGVAFISIDDHEVDSLRKICAEIFGEKNFIAQIIWQKVYAPKSTAQWFSEDHDYVLVFARNKMNWRPRALPRTPEMKARYKNPDGDPRGPWKAADMSARNPYKAGVYPVTTPSGRLIPGPPRGTYWRFSEPKFKEMDADNRIWWGKDGDNSPAVKRFLSEVAEGRTPQTLWTYQEVGHTQDAKKTLLKYVPFEHTENVLNSVKPVELLQRILQLGTDPNSDDIVLDFFSGSGTTAHAVLKQNAEDGGKRRFVAVQMHEPLPTPEPDFDSILGIGLTRIDNVAQELREKPMLTDELDLGYRLLKVDSTNLTDVLRTPDATVQSALTGLADSIKPSRTSEDLLFQVLLDWGLELALPISVEHVEGHEVHLVEEGLALIACFEPAITLDLVRAMAQRAAEQPEGGRVVFRDSAFASDDARINVEQIFREIAPSTEVKTI</sequence>
<evidence type="ECO:0000256" key="1">
    <source>
        <dbReference type="ARBA" id="ARBA00006594"/>
    </source>
</evidence>
<dbReference type="PRINTS" id="PR00506">
    <property type="entry name" value="D21N6MTFRASE"/>
</dbReference>
<evidence type="ECO:0000313" key="8">
    <source>
        <dbReference type="Proteomes" id="UP001500483"/>
    </source>
</evidence>
<proteinExistence type="inferred from homology"/>
<evidence type="ECO:0000259" key="6">
    <source>
        <dbReference type="Pfam" id="PF01555"/>
    </source>
</evidence>
<comment type="caution">
    <text evidence="7">The sequence shown here is derived from an EMBL/GenBank/DDBJ whole genome shotgun (WGS) entry which is preliminary data.</text>
</comment>
<accession>A0ABP6RWE6</accession>
<gene>
    <name evidence="7" type="ORF">GCM10020366_48050</name>
</gene>
<evidence type="ECO:0000256" key="3">
    <source>
        <dbReference type="ARBA" id="ARBA00022679"/>
    </source>
</evidence>
<reference evidence="8" key="1">
    <citation type="journal article" date="2019" name="Int. J. Syst. Evol. Microbiol.">
        <title>The Global Catalogue of Microorganisms (GCM) 10K type strain sequencing project: providing services to taxonomists for standard genome sequencing and annotation.</title>
        <authorList>
            <consortium name="The Broad Institute Genomics Platform"/>
            <consortium name="The Broad Institute Genome Sequencing Center for Infectious Disease"/>
            <person name="Wu L."/>
            <person name="Ma J."/>
        </authorList>
    </citation>
    <scope>NUCLEOTIDE SEQUENCE [LARGE SCALE GENOMIC DNA]</scope>
    <source>
        <strain evidence="8">JCM 9687</strain>
    </source>
</reference>
<name>A0ABP6RWE6_9PSEU</name>
<evidence type="ECO:0000256" key="5">
    <source>
        <dbReference type="SAM" id="MobiDB-lite"/>
    </source>
</evidence>
<dbReference type="PROSITE" id="PS00092">
    <property type="entry name" value="N6_MTASE"/>
    <property type="match status" value="1"/>
</dbReference>
<feature type="domain" description="DNA methylase N-4/N-6" evidence="6">
    <location>
        <begin position="124"/>
        <end position="441"/>
    </location>
</feature>
<dbReference type="InterPro" id="IPR029063">
    <property type="entry name" value="SAM-dependent_MTases_sf"/>
</dbReference>
<comment type="similarity">
    <text evidence="1">Belongs to the N(4)/N(6)-methyltransferase family.</text>
</comment>
<evidence type="ECO:0000256" key="4">
    <source>
        <dbReference type="ARBA" id="ARBA00022691"/>
    </source>
</evidence>
<protein>
    <recommendedName>
        <fullName evidence="6">DNA methylase N-4/N-6 domain-containing protein</fullName>
    </recommendedName>
</protein>
<dbReference type="InterPro" id="IPR002941">
    <property type="entry name" value="DNA_methylase_N4/N6"/>
</dbReference>
<dbReference type="InterPro" id="IPR002052">
    <property type="entry name" value="DNA_methylase_N6_adenine_CS"/>
</dbReference>
<dbReference type="PIRSF" id="PIRSF015855">
    <property type="entry name" value="TypeIII_Mtase_mKpnI"/>
    <property type="match status" value="1"/>
</dbReference>
<dbReference type="EMBL" id="BAAAYK010000038">
    <property type="protein sequence ID" value="GAA3361972.1"/>
    <property type="molecule type" value="Genomic_DNA"/>
</dbReference>
<keyword evidence="8" id="KW-1185">Reference proteome</keyword>
<keyword evidence="4" id="KW-0949">S-adenosyl-L-methionine</keyword>
<feature type="region of interest" description="Disordered" evidence="5">
    <location>
        <begin position="273"/>
        <end position="292"/>
    </location>
</feature>
<keyword evidence="2" id="KW-0489">Methyltransferase</keyword>
<dbReference type="Pfam" id="PF01555">
    <property type="entry name" value="N6_N4_Mtase"/>
    <property type="match status" value="1"/>
</dbReference>
<feature type="compositionally biased region" description="Basic and acidic residues" evidence="5">
    <location>
        <begin position="273"/>
        <end position="286"/>
    </location>
</feature>
<evidence type="ECO:0000256" key="2">
    <source>
        <dbReference type="ARBA" id="ARBA00022603"/>
    </source>
</evidence>
<dbReference type="Proteomes" id="UP001500483">
    <property type="component" value="Unassembled WGS sequence"/>
</dbReference>
<evidence type="ECO:0000313" key="7">
    <source>
        <dbReference type="EMBL" id="GAA3361972.1"/>
    </source>
</evidence>
<dbReference type="SUPFAM" id="SSF53335">
    <property type="entry name" value="S-adenosyl-L-methionine-dependent methyltransferases"/>
    <property type="match status" value="1"/>
</dbReference>